<organism evidence="2 3">
    <name type="scientific">Methylobacterium persicinum</name>
    <dbReference type="NCBI Taxonomy" id="374426"/>
    <lineage>
        <taxon>Bacteria</taxon>
        <taxon>Pseudomonadati</taxon>
        <taxon>Pseudomonadota</taxon>
        <taxon>Alphaproteobacteria</taxon>
        <taxon>Hyphomicrobiales</taxon>
        <taxon>Methylobacteriaceae</taxon>
        <taxon>Methylobacterium</taxon>
    </lineage>
</organism>
<proteinExistence type="predicted"/>
<evidence type="ECO:0000313" key="2">
    <source>
        <dbReference type="EMBL" id="MDQ0444015.1"/>
    </source>
</evidence>
<keyword evidence="1" id="KW-0732">Signal</keyword>
<sequence>MPHFSVAAGCLAGGLMLAGPAQAADSCDALTAKVIRMTGASLAGRTGAYAVFRAQDAERMSLDCRAPARITLASLDREPGRAYFDLVGLAARALTGTDAEQATVLALNLHQDSLLADAPRRGGTGRTLMLCETGPRSDALAGDLTVCRIASASGRKG</sequence>
<accession>A0ABU0HNY0</accession>
<dbReference type="EMBL" id="JAUSVV010000009">
    <property type="protein sequence ID" value="MDQ0444015.1"/>
    <property type="molecule type" value="Genomic_DNA"/>
</dbReference>
<dbReference type="Proteomes" id="UP001236369">
    <property type="component" value="Unassembled WGS sequence"/>
</dbReference>
<keyword evidence="3" id="KW-1185">Reference proteome</keyword>
<evidence type="ECO:0000313" key="3">
    <source>
        <dbReference type="Proteomes" id="UP001236369"/>
    </source>
</evidence>
<comment type="caution">
    <text evidence="2">The sequence shown here is derived from an EMBL/GenBank/DDBJ whole genome shotgun (WGS) entry which is preliminary data.</text>
</comment>
<dbReference type="RefSeq" id="WP_238249275.1">
    <property type="nucleotide sequence ID" value="NZ_BPQX01000028.1"/>
</dbReference>
<gene>
    <name evidence="2" type="ORF">QO016_003523</name>
</gene>
<evidence type="ECO:0000256" key="1">
    <source>
        <dbReference type="SAM" id="SignalP"/>
    </source>
</evidence>
<feature type="chain" id="PRO_5045684620" evidence="1">
    <location>
        <begin position="24"/>
        <end position="157"/>
    </location>
</feature>
<feature type="signal peptide" evidence="1">
    <location>
        <begin position="1"/>
        <end position="23"/>
    </location>
</feature>
<protein>
    <submittedName>
        <fullName evidence="2">Uncharacterized protein</fullName>
    </submittedName>
</protein>
<name>A0ABU0HNY0_9HYPH</name>
<reference evidence="2 3" key="1">
    <citation type="submission" date="2023-07" db="EMBL/GenBank/DDBJ databases">
        <title>Genomic Encyclopedia of Type Strains, Phase IV (KMG-IV): sequencing the most valuable type-strain genomes for metagenomic binning, comparative biology and taxonomic classification.</title>
        <authorList>
            <person name="Goeker M."/>
        </authorList>
    </citation>
    <scope>NUCLEOTIDE SEQUENCE [LARGE SCALE GENOMIC DNA]</scope>
    <source>
        <strain evidence="2 3">DSM 19562</strain>
    </source>
</reference>